<dbReference type="InterPro" id="IPR001018">
    <property type="entry name" value="Beta-lactamase_class-B_CS"/>
</dbReference>
<dbReference type="InterPro" id="IPR050855">
    <property type="entry name" value="NDM-1-like"/>
</dbReference>
<comment type="cofactor">
    <cofactor evidence="2">
        <name>Zn(2+)</name>
        <dbReference type="ChEBI" id="CHEBI:29105"/>
    </cofactor>
</comment>
<dbReference type="InterPro" id="IPR036866">
    <property type="entry name" value="RibonucZ/Hydroxyglut_hydro"/>
</dbReference>
<dbReference type="GO" id="GO:0046677">
    <property type="term" value="P:response to antibiotic"/>
    <property type="evidence" value="ECO:0007669"/>
    <property type="project" value="UniProtKB-KW"/>
</dbReference>
<protein>
    <recommendedName>
        <fullName evidence="6">beta-lactamase</fullName>
        <ecNumber evidence="6">3.5.2.6</ecNumber>
    </recommendedName>
</protein>
<reference evidence="15 16" key="1">
    <citation type="submission" date="2019-08" db="EMBL/GenBank/DDBJ databases">
        <authorList>
            <person name="Shi S."/>
        </authorList>
    </citation>
    <scope>NUCLEOTIDE SEQUENCE [LARGE SCALE GENOMIC DNA]</scope>
    <source>
        <strain evidence="15 16">GY10130</strain>
    </source>
</reference>
<evidence type="ECO:0000256" key="6">
    <source>
        <dbReference type="ARBA" id="ARBA00012865"/>
    </source>
</evidence>
<evidence type="ECO:0000313" key="15">
    <source>
        <dbReference type="EMBL" id="TXK33744.1"/>
    </source>
</evidence>
<dbReference type="SUPFAM" id="SSF56281">
    <property type="entry name" value="Metallo-hydrolase/oxidoreductase"/>
    <property type="match status" value="1"/>
</dbReference>
<feature type="signal peptide" evidence="13">
    <location>
        <begin position="1"/>
        <end position="22"/>
    </location>
</feature>
<dbReference type="InterPro" id="IPR001279">
    <property type="entry name" value="Metallo-B-lactamas"/>
</dbReference>
<dbReference type="NCBIfam" id="NF012229">
    <property type="entry name" value="bla_class_B_core"/>
    <property type="match status" value="1"/>
</dbReference>
<dbReference type="InterPro" id="IPR058199">
    <property type="entry name" value="BlaB//VIM/IMP-1"/>
</dbReference>
<feature type="domain" description="Metallo-beta-lactamase" evidence="14">
    <location>
        <begin position="51"/>
        <end position="221"/>
    </location>
</feature>
<organism evidence="15 16">
    <name type="scientific">Pontibacter qinzhouensis</name>
    <dbReference type="NCBI Taxonomy" id="2603253"/>
    <lineage>
        <taxon>Bacteria</taxon>
        <taxon>Pseudomonadati</taxon>
        <taxon>Bacteroidota</taxon>
        <taxon>Cytophagia</taxon>
        <taxon>Cytophagales</taxon>
        <taxon>Hymenobacteraceae</taxon>
        <taxon>Pontibacter</taxon>
    </lineage>
</organism>
<dbReference type="SMART" id="SM00849">
    <property type="entry name" value="Lactamase_B"/>
    <property type="match status" value="1"/>
</dbReference>
<evidence type="ECO:0000256" key="8">
    <source>
        <dbReference type="ARBA" id="ARBA00022729"/>
    </source>
</evidence>
<keyword evidence="11" id="KW-0862">Zinc</keyword>
<comment type="similarity">
    <text evidence="4">Belongs to the metallo-beta-lactamase superfamily. Class-B beta-lactamase family.</text>
</comment>
<keyword evidence="7" id="KW-0479">Metal-binding</keyword>
<proteinExistence type="inferred from homology"/>
<dbReference type="GO" id="GO:0008800">
    <property type="term" value="F:beta-lactamase activity"/>
    <property type="evidence" value="ECO:0007669"/>
    <property type="project" value="UniProtKB-EC"/>
</dbReference>
<name>A0A5C8JAJ9_9BACT</name>
<dbReference type="PANTHER" id="PTHR42951:SF4">
    <property type="entry name" value="ACYL-COENZYME A THIOESTERASE MBLAC2"/>
    <property type="match status" value="1"/>
</dbReference>
<dbReference type="Pfam" id="PF00753">
    <property type="entry name" value="Lactamase_B"/>
    <property type="match status" value="1"/>
</dbReference>
<evidence type="ECO:0000256" key="13">
    <source>
        <dbReference type="SAM" id="SignalP"/>
    </source>
</evidence>
<gene>
    <name evidence="15" type="primary">bla</name>
    <name evidence="15" type="ORF">FVR03_18985</name>
</gene>
<dbReference type="AlphaFoldDB" id="A0A5C8JAJ9"/>
<sequence length="243" mass="26655">MKSLKKLLRIFLFFALAVPAYAQELKLEVKELAPQVWVHTSFGVFGGQTFPSNGLIVATVDGVLLIDTAWGEEQTEQLLNWVQENLQQPVKMCLVTHAHDDRMGGIAVLQQQQIPVLSSALTAELAPGKNLGMPDPRLAVGKKQKMGGQQFEAYFPGAGHSPDNLVVYLPKQQILFGGCLVKDVTATNLGNLADADLQSWPQAIRQLQQRYPKTKTVVPGHGPCSNTSALDHTLELLQQHTKK</sequence>
<dbReference type="GO" id="GO:0008270">
    <property type="term" value="F:zinc ion binding"/>
    <property type="evidence" value="ECO:0007669"/>
    <property type="project" value="InterPro"/>
</dbReference>
<feature type="chain" id="PRO_5022973458" description="beta-lactamase" evidence="13">
    <location>
        <begin position="23"/>
        <end position="243"/>
    </location>
</feature>
<dbReference type="PANTHER" id="PTHR42951">
    <property type="entry name" value="METALLO-BETA-LACTAMASE DOMAIN-CONTAINING"/>
    <property type="match status" value="1"/>
</dbReference>
<evidence type="ECO:0000256" key="11">
    <source>
        <dbReference type="ARBA" id="ARBA00022833"/>
    </source>
</evidence>
<dbReference type="NCBIfam" id="NF033088">
    <property type="entry name" value="bla_subclass_B1"/>
    <property type="match status" value="1"/>
</dbReference>
<dbReference type="OrthoDB" id="9769598at2"/>
<dbReference type="Gene3D" id="3.60.15.10">
    <property type="entry name" value="Ribonuclease Z/Hydroxyacylglutathione hydrolase-like"/>
    <property type="match status" value="1"/>
</dbReference>
<dbReference type="GO" id="GO:0017001">
    <property type="term" value="P:antibiotic catabolic process"/>
    <property type="evidence" value="ECO:0007669"/>
    <property type="project" value="InterPro"/>
</dbReference>
<dbReference type="GO" id="GO:0042597">
    <property type="term" value="C:periplasmic space"/>
    <property type="evidence" value="ECO:0007669"/>
    <property type="project" value="UniProtKB-SubCell"/>
</dbReference>
<dbReference type="Proteomes" id="UP000321926">
    <property type="component" value="Unassembled WGS sequence"/>
</dbReference>
<evidence type="ECO:0000313" key="16">
    <source>
        <dbReference type="Proteomes" id="UP000321926"/>
    </source>
</evidence>
<dbReference type="EC" id="3.5.2.6" evidence="6"/>
<evidence type="ECO:0000256" key="5">
    <source>
        <dbReference type="ARBA" id="ARBA00011245"/>
    </source>
</evidence>
<evidence type="ECO:0000256" key="9">
    <source>
        <dbReference type="ARBA" id="ARBA00022764"/>
    </source>
</evidence>
<evidence type="ECO:0000256" key="1">
    <source>
        <dbReference type="ARBA" id="ARBA00001526"/>
    </source>
</evidence>
<comment type="caution">
    <text evidence="15">The sequence shown here is derived from an EMBL/GenBank/DDBJ whole genome shotgun (WGS) entry which is preliminary data.</text>
</comment>
<comment type="subcellular location">
    <subcellularLocation>
        <location evidence="3">Periplasm</location>
    </subcellularLocation>
</comment>
<keyword evidence="10" id="KW-0378">Hydrolase</keyword>
<dbReference type="RefSeq" id="WP_147923350.1">
    <property type="nucleotide sequence ID" value="NZ_VRTY01000091.1"/>
</dbReference>
<evidence type="ECO:0000256" key="12">
    <source>
        <dbReference type="ARBA" id="ARBA00023251"/>
    </source>
</evidence>
<keyword evidence="16" id="KW-1185">Reference proteome</keyword>
<comment type="catalytic activity">
    <reaction evidence="1">
        <text>a beta-lactam + H2O = a substituted beta-amino acid</text>
        <dbReference type="Rhea" id="RHEA:20401"/>
        <dbReference type="ChEBI" id="CHEBI:15377"/>
        <dbReference type="ChEBI" id="CHEBI:35627"/>
        <dbReference type="ChEBI" id="CHEBI:140347"/>
        <dbReference type="EC" id="3.5.2.6"/>
    </reaction>
</comment>
<dbReference type="EMBL" id="VRTY01000091">
    <property type="protein sequence ID" value="TXK33744.1"/>
    <property type="molecule type" value="Genomic_DNA"/>
</dbReference>
<evidence type="ECO:0000256" key="4">
    <source>
        <dbReference type="ARBA" id="ARBA00005250"/>
    </source>
</evidence>
<dbReference type="PROSITE" id="PS00744">
    <property type="entry name" value="BETA_LACTAMASE_B_2"/>
    <property type="match status" value="1"/>
</dbReference>
<keyword evidence="8 13" id="KW-0732">Signal</keyword>
<evidence type="ECO:0000259" key="14">
    <source>
        <dbReference type="SMART" id="SM00849"/>
    </source>
</evidence>
<evidence type="ECO:0000256" key="2">
    <source>
        <dbReference type="ARBA" id="ARBA00001947"/>
    </source>
</evidence>
<keyword evidence="12" id="KW-0046">Antibiotic resistance</keyword>
<keyword evidence="9" id="KW-0574">Periplasm</keyword>
<evidence type="ECO:0000256" key="10">
    <source>
        <dbReference type="ARBA" id="ARBA00022801"/>
    </source>
</evidence>
<accession>A0A5C8JAJ9</accession>
<evidence type="ECO:0000256" key="7">
    <source>
        <dbReference type="ARBA" id="ARBA00022723"/>
    </source>
</evidence>
<evidence type="ECO:0000256" key="3">
    <source>
        <dbReference type="ARBA" id="ARBA00004418"/>
    </source>
</evidence>
<comment type="subunit">
    <text evidence="5">Monomer.</text>
</comment>